<evidence type="ECO:0000259" key="1">
    <source>
        <dbReference type="Pfam" id="PF01243"/>
    </source>
</evidence>
<dbReference type="AlphaFoldDB" id="A0A4U9ZI95"/>
<evidence type="ECO:0000313" key="3">
    <source>
        <dbReference type="Proteomes" id="UP000403538"/>
    </source>
</evidence>
<dbReference type="RefSeq" id="WP_126407436.1">
    <property type="nucleotide sequence ID" value="NZ_CABEID010000001.1"/>
</dbReference>
<dbReference type="SUPFAM" id="SSF50475">
    <property type="entry name" value="FMN-binding split barrel"/>
    <property type="match status" value="1"/>
</dbReference>
<reference evidence="2 3" key="1">
    <citation type="submission" date="2019-05" db="EMBL/GenBank/DDBJ databases">
        <authorList>
            <consortium name="Pathogen Informatics"/>
        </authorList>
    </citation>
    <scope>NUCLEOTIDE SEQUENCE [LARGE SCALE GENOMIC DNA]</scope>
    <source>
        <strain evidence="2 3">NCTC11062</strain>
    </source>
</reference>
<sequence length="143" mass="16366">MDYLKTLVQEIHSVVMATVDEAGNPHTSVMDMMLEDGQTVYFLTASFKSLFKRLKDDGRASVTGMTQGNGTRERKSITLTGQVEHIGKEKLEDLLAAKPYMYDIYPTEEGRSFLEVFRFKHAKGEFYDLTQLPPFQDNFEIKL</sequence>
<gene>
    <name evidence="2" type="primary">pdxH</name>
    <name evidence="2" type="ORF">NCTC11062_01306</name>
</gene>
<organism evidence="2 3">
    <name type="scientific">Streptococcus anginosus</name>
    <dbReference type="NCBI Taxonomy" id="1328"/>
    <lineage>
        <taxon>Bacteria</taxon>
        <taxon>Bacillati</taxon>
        <taxon>Bacillota</taxon>
        <taxon>Bacilli</taxon>
        <taxon>Lactobacillales</taxon>
        <taxon>Streptococcaceae</taxon>
        <taxon>Streptococcus</taxon>
        <taxon>Streptococcus anginosus group</taxon>
    </lineage>
</organism>
<proteinExistence type="predicted"/>
<dbReference type="InterPro" id="IPR011576">
    <property type="entry name" value="Pyridox_Oxase_N"/>
</dbReference>
<dbReference type="InterPro" id="IPR012349">
    <property type="entry name" value="Split_barrel_FMN-bd"/>
</dbReference>
<accession>A0A4U9ZI95</accession>
<dbReference type="Proteomes" id="UP000403538">
    <property type="component" value="Unassembled WGS sequence"/>
</dbReference>
<dbReference type="Gene3D" id="2.30.110.10">
    <property type="entry name" value="Electron Transport, Fmn-binding Protein, Chain A"/>
    <property type="match status" value="1"/>
</dbReference>
<dbReference type="GO" id="GO:0004733">
    <property type="term" value="F:pyridoxamine phosphate oxidase activity"/>
    <property type="evidence" value="ECO:0007669"/>
    <property type="project" value="UniProtKB-EC"/>
</dbReference>
<dbReference type="Pfam" id="PF01243">
    <property type="entry name" value="PNPOx_N"/>
    <property type="match status" value="1"/>
</dbReference>
<dbReference type="EC" id="1.4.3.5" evidence="2"/>
<feature type="domain" description="Pyridoxamine 5'-phosphate oxidase N-terminal" evidence="1">
    <location>
        <begin position="4"/>
        <end position="123"/>
    </location>
</feature>
<dbReference type="EMBL" id="CABEID010000001">
    <property type="protein sequence ID" value="VTS39174.1"/>
    <property type="molecule type" value="Genomic_DNA"/>
</dbReference>
<keyword evidence="2" id="KW-0560">Oxidoreductase</keyword>
<protein>
    <submittedName>
        <fullName evidence="2">Pyridoxamine 5'-phosphate oxidase</fullName>
        <ecNumber evidence="2">1.4.3.5</ecNumber>
    </submittedName>
</protein>
<name>A0A4U9ZI95_STRAP</name>
<evidence type="ECO:0000313" key="2">
    <source>
        <dbReference type="EMBL" id="VTS39174.1"/>
    </source>
</evidence>